<organism evidence="1">
    <name type="scientific">Escherichia phage vB_EcoS_IME347</name>
    <dbReference type="NCBI Taxonomy" id="2496546"/>
    <lineage>
        <taxon>Viruses</taxon>
        <taxon>Duplodnaviria</taxon>
        <taxon>Heunggongvirae</taxon>
        <taxon>Uroviricota</taxon>
        <taxon>Caudoviricetes</taxon>
        <taxon>Drexlerviridae</taxon>
        <taxon>Tunavirinae</taxon>
        <taxon>Badaguanvirus</taxon>
        <taxon>Badaguanvirus IME347</taxon>
    </lineage>
</organism>
<sequence length="76" mass="8784">MTNAPCKNNDDNFWHRFLTAQDAGLNREYCIKVAYQDLTLEQALGEMDMDAESEFDPNFVMTAEDDSEPGKDYIPW</sequence>
<protein>
    <submittedName>
        <fullName evidence="1">Uncharacterized protein</fullName>
    </submittedName>
</protein>
<dbReference type="RefSeq" id="YP_009800914.1">
    <property type="nucleotide sequence ID" value="NC_047960.1"/>
</dbReference>
<dbReference type="GeneID" id="54991419"/>
<keyword evidence="2" id="KW-1185">Reference proteome</keyword>
<proteinExistence type="predicted"/>
<evidence type="ECO:0000313" key="1">
    <source>
        <dbReference type="EMBL" id="AWD92278.1"/>
    </source>
</evidence>
<accession>A0A2S1GSA9</accession>
<dbReference type="EMBL" id="MH051918">
    <property type="protein sequence ID" value="AWD92278.1"/>
    <property type="molecule type" value="Genomic_DNA"/>
</dbReference>
<dbReference type="KEGG" id="vg:54991419"/>
<evidence type="ECO:0000313" key="2">
    <source>
        <dbReference type="Proteomes" id="UP000247217"/>
    </source>
</evidence>
<name>A0A2S1GSA9_9CAUD</name>
<dbReference type="Proteomes" id="UP000247217">
    <property type="component" value="Segment"/>
</dbReference>
<reference evidence="1" key="1">
    <citation type="submission" date="2018-03" db="EMBL/GenBank/DDBJ databases">
        <title>Complete genome sequence analysis of Enterobacteria phage IME347.</title>
        <authorList>
            <person name="Li P."/>
            <person name="Wang J."/>
            <person name="Tong Y."/>
        </authorList>
    </citation>
    <scope>NUCLEOTIDE SEQUENCE [LARGE SCALE GENOMIC DNA]</scope>
</reference>